<gene>
    <name evidence="1" type="ORF">LDI01_29590</name>
</gene>
<dbReference type="EMBL" id="BKAB01000117">
    <property type="protein sequence ID" value="GEP25366.1"/>
    <property type="molecule type" value="Genomic_DNA"/>
</dbReference>
<protein>
    <submittedName>
        <fullName evidence="1">Uncharacterized protein</fullName>
    </submittedName>
</protein>
<comment type="caution">
    <text evidence="1">The sequence shown here is derived from an EMBL/GenBank/DDBJ whole genome shotgun (WGS) entry which is preliminary data.</text>
</comment>
<dbReference type="Proteomes" id="UP000321409">
    <property type="component" value="Unassembled WGS sequence"/>
</dbReference>
<accession>A0ABQ0XH31</accession>
<evidence type="ECO:0000313" key="2">
    <source>
        <dbReference type="Proteomes" id="UP000321409"/>
    </source>
</evidence>
<dbReference type="RefSeq" id="WP_008857612.1">
    <property type="nucleotide sequence ID" value="NZ_BKAB01000117.1"/>
</dbReference>
<proteinExistence type="predicted"/>
<reference evidence="1 2" key="1">
    <citation type="submission" date="2019-07" db="EMBL/GenBank/DDBJ databases">
        <title>Whole genome shotgun sequence of Lactobacillus diolivorans NBRC 107869.</title>
        <authorList>
            <person name="Hosoyama A."/>
            <person name="Uohara A."/>
            <person name="Ohji S."/>
            <person name="Ichikawa N."/>
        </authorList>
    </citation>
    <scope>NUCLEOTIDE SEQUENCE [LARGE SCALE GENOMIC DNA]</scope>
    <source>
        <strain evidence="1 2">NBRC 107869</strain>
    </source>
</reference>
<sequence length="46" mass="5075">MEIMKKIFKFIIASTLIISGLLLGGTIFATKKIDTLGDKLQQKLHG</sequence>
<evidence type="ECO:0000313" key="1">
    <source>
        <dbReference type="EMBL" id="GEP25366.1"/>
    </source>
</evidence>
<name>A0ABQ0XH31_9LACO</name>
<organism evidence="1 2">
    <name type="scientific">Lentilactobacillus diolivorans</name>
    <dbReference type="NCBI Taxonomy" id="179838"/>
    <lineage>
        <taxon>Bacteria</taxon>
        <taxon>Bacillati</taxon>
        <taxon>Bacillota</taxon>
        <taxon>Bacilli</taxon>
        <taxon>Lactobacillales</taxon>
        <taxon>Lactobacillaceae</taxon>
        <taxon>Lentilactobacillus</taxon>
    </lineage>
</organism>
<keyword evidence="2" id="KW-1185">Reference proteome</keyword>